<protein>
    <submittedName>
        <fullName evidence="1">Uncharacterized protein</fullName>
    </submittedName>
</protein>
<comment type="caution">
    <text evidence="1">The sequence shown here is derived from an EMBL/GenBank/DDBJ whole genome shotgun (WGS) entry which is preliminary data.</text>
</comment>
<accession>A0A1Y3ETX6</accession>
<reference evidence="1 2" key="1">
    <citation type="submission" date="2015-04" db="EMBL/GenBank/DDBJ databases">
        <title>Draft genome of the roundworm Trichinella nativa.</title>
        <authorList>
            <person name="Mitreva M."/>
        </authorList>
    </citation>
    <scope>NUCLEOTIDE SEQUENCE [LARGE SCALE GENOMIC DNA]</scope>
    <source>
        <strain evidence="1 2">ISS45</strain>
    </source>
</reference>
<organism evidence="1 2">
    <name type="scientific">Trichinella nativa</name>
    <dbReference type="NCBI Taxonomy" id="6335"/>
    <lineage>
        <taxon>Eukaryota</taxon>
        <taxon>Metazoa</taxon>
        <taxon>Ecdysozoa</taxon>
        <taxon>Nematoda</taxon>
        <taxon>Enoplea</taxon>
        <taxon>Dorylaimia</taxon>
        <taxon>Trichinellida</taxon>
        <taxon>Trichinellidae</taxon>
        <taxon>Trichinella</taxon>
    </lineage>
</organism>
<dbReference type="Proteomes" id="UP000243006">
    <property type="component" value="Unassembled WGS sequence"/>
</dbReference>
<dbReference type="AlphaFoldDB" id="A0A1Y3ETX6"/>
<proteinExistence type="predicted"/>
<evidence type="ECO:0000313" key="1">
    <source>
        <dbReference type="EMBL" id="OUC47316.1"/>
    </source>
</evidence>
<name>A0A1Y3ETX6_9BILA</name>
<sequence>MILQIDELARKLSNCTCSIQYLFQHF</sequence>
<evidence type="ECO:0000313" key="2">
    <source>
        <dbReference type="Proteomes" id="UP000243006"/>
    </source>
</evidence>
<dbReference type="EMBL" id="LVZM01004785">
    <property type="protein sequence ID" value="OUC47316.1"/>
    <property type="molecule type" value="Genomic_DNA"/>
</dbReference>
<gene>
    <name evidence="1" type="ORF">D917_07024</name>
</gene>